<accession>A0A9P8MT72</accession>
<evidence type="ECO:0000259" key="2">
    <source>
        <dbReference type="PROSITE" id="PS51186"/>
    </source>
</evidence>
<dbReference type="GeneID" id="68357132"/>
<comment type="caution">
    <text evidence="3">The sequence shown here is derived from an EMBL/GenBank/DDBJ whole genome shotgun (WGS) entry which is preliminary data.</text>
</comment>
<dbReference type="GO" id="GO:0016747">
    <property type="term" value="F:acyltransferase activity, transferring groups other than amino-acyl groups"/>
    <property type="evidence" value="ECO:0007669"/>
    <property type="project" value="InterPro"/>
</dbReference>
<dbReference type="InterPro" id="IPR016181">
    <property type="entry name" value="Acyl_CoA_acyltransferase"/>
</dbReference>
<dbReference type="AlphaFoldDB" id="A0A9P8MT72"/>
<dbReference type="SUPFAM" id="SSF55729">
    <property type="entry name" value="Acyl-CoA N-acyltransferases (Nat)"/>
    <property type="match status" value="1"/>
</dbReference>
<protein>
    <submittedName>
        <fullName evidence="3">Acetyltransferase (GNAT) domain-containing protein</fullName>
    </submittedName>
</protein>
<organism evidence="3 4">
    <name type="scientific">Hirsutella rhossiliensis</name>
    <dbReference type="NCBI Taxonomy" id="111463"/>
    <lineage>
        <taxon>Eukaryota</taxon>
        <taxon>Fungi</taxon>
        <taxon>Dikarya</taxon>
        <taxon>Ascomycota</taxon>
        <taxon>Pezizomycotina</taxon>
        <taxon>Sordariomycetes</taxon>
        <taxon>Hypocreomycetidae</taxon>
        <taxon>Hypocreales</taxon>
        <taxon>Ophiocordycipitaceae</taxon>
        <taxon>Hirsutella</taxon>
    </lineage>
</organism>
<sequence>MDSDTPSIAFLEPSNLKGFQPGRSRDAQPVSIPRPFLDAMEVRGKVFVREQNVPLENEFDSDDSRSCHWVVYATSKQTAPPAGTVRLVPFPHEPHPEAGGSYWNGVLEGEQPVTGSEPYVKLGRLAVIKECRGQRLAGYLVIEALSWLKANKSYFDDAVTEPGSEQGAPRWKGLVCAHAQEQAVGAWAKWGFQVDEGMGRWFEEGIPHVGMFRRLDIE</sequence>
<keyword evidence="4" id="KW-1185">Reference proteome</keyword>
<evidence type="ECO:0000313" key="4">
    <source>
        <dbReference type="Proteomes" id="UP000824596"/>
    </source>
</evidence>
<name>A0A9P8MT72_9HYPO</name>
<reference evidence="3" key="1">
    <citation type="submission" date="2021-09" db="EMBL/GenBank/DDBJ databases">
        <title>A high-quality genome of the endoparasitic fungus Hirsutella rhossiliensis with a comparison of Hirsutella genomes reveals transposable elements contributing to genome size variation.</title>
        <authorList>
            <person name="Lin R."/>
            <person name="Jiao Y."/>
            <person name="Sun X."/>
            <person name="Ling J."/>
            <person name="Xie B."/>
            <person name="Cheng X."/>
        </authorList>
    </citation>
    <scope>NUCLEOTIDE SEQUENCE</scope>
    <source>
        <strain evidence="3">HR02</strain>
    </source>
</reference>
<evidence type="ECO:0000313" key="3">
    <source>
        <dbReference type="EMBL" id="KAH0960850.1"/>
    </source>
</evidence>
<dbReference type="RefSeq" id="XP_044718363.1">
    <property type="nucleotide sequence ID" value="XM_044866474.1"/>
</dbReference>
<dbReference type="OrthoDB" id="329272at2759"/>
<dbReference type="Pfam" id="PF13444">
    <property type="entry name" value="Acetyltransf_5"/>
    <property type="match status" value="1"/>
</dbReference>
<gene>
    <name evidence="3" type="ORF">HRG_08003</name>
</gene>
<proteinExistence type="predicted"/>
<dbReference type="PROSITE" id="PS51186">
    <property type="entry name" value="GNAT"/>
    <property type="match status" value="1"/>
</dbReference>
<dbReference type="Proteomes" id="UP000824596">
    <property type="component" value="Unassembled WGS sequence"/>
</dbReference>
<evidence type="ECO:0000256" key="1">
    <source>
        <dbReference type="SAM" id="MobiDB-lite"/>
    </source>
</evidence>
<feature type="region of interest" description="Disordered" evidence="1">
    <location>
        <begin position="1"/>
        <end position="30"/>
    </location>
</feature>
<feature type="domain" description="N-acetyltransferase" evidence="2">
    <location>
        <begin position="22"/>
        <end position="216"/>
    </location>
</feature>
<dbReference type="EMBL" id="JAIZPD010000009">
    <property type="protein sequence ID" value="KAH0960850.1"/>
    <property type="molecule type" value="Genomic_DNA"/>
</dbReference>
<dbReference type="Gene3D" id="3.40.630.30">
    <property type="match status" value="1"/>
</dbReference>
<dbReference type="InterPro" id="IPR000182">
    <property type="entry name" value="GNAT_dom"/>
</dbReference>